<evidence type="ECO:0000259" key="2">
    <source>
        <dbReference type="Pfam" id="PF00892"/>
    </source>
</evidence>
<evidence type="ECO:0000313" key="4">
    <source>
        <dbReference type="Proteomes" id="UP000176864"/>
    </source>
</evidence>
<evidence type="ECO:0000256" key="1">
    <source>
        <dbReference type="SAM" id="Phobius"/>
    </source>
</evidence>
<proteinExistence type="predicted"/>
<dbReference type="InterPro" id="IPR037185">
    <property type="entry name" value="EmrE-like"/>
</dbReference>
<feature type="transmembrane region" description="Helical" evidence="1">
    <location>
        <begin position="217"/>
        <end position="236"/>
    </location>
</feature>
<dbReference type="GO" id="GO:0016020">
    <property type="term" value="C:membrane"/>
    <property type="evidence" value="ECO:0007669"/>
    <property type="project" value="InterPro"/>
</dbReference>
<dbReference type="InterPro" id="IPR000620">
    <property type="entry name" value="EamA_dom"/>
</dbReference>
<dbReference type="SUPFAM" id="SSF103481">
    <property type="entry name" value="Multidrug resistance efflux transporter EmrE"/>
    <property type="match status" value="2"/>
</dbReference>
<feature type="transmembrane region" description="Helical" evidence="1">
    <location>
        <begin position="32"/>
        <end position="51"/>
    </location>
</feature>
<organism evidence="3 4">
    <name type="scientific">Candidatus Doudnabacteria bacterium RIFCSPHIGHO2_01_FULL_46_14</name>
    <dbReference type="NCBI Taxonomy" id="1817824"/>
    <lineage>
        <taxon>Bacteria</taxon>
        <taxon>Candidatus Doudnaibacteriota</taxon>
    </lineage>
</organism>
<feature type="transmembrane region" description="Helical" evidence="1">
    <location>
        <begin position="63"/>
        <end position="82"/>
    </location>
</feature>
<sequence length="292" mass="31456">MLGILIAFGAALAEGTKNVLSKYGLNRRIDELVVSLSFYLFAMPFLILYLVLSGHLPELGPDFWKYLFGTWSLNLIATVLLVKGINAGELSKVIPFLAFTPAFLLITSPLIIGEFPPALGLAGVLLITIGSYVLNLGGEHGGILGPFKTILREKGPRFVLGTAAIWSITSNLEKIGISQSSPLFWSVAGSSFMAIALLIICLATVKKAGSQILQNIKFMSLIGFVNSLVFICQTTAISLTLVIYVISIKRFSIVLAVLMGYAIFKDQSFRTRIAGAIIMFAGVLFIALSQTA</sequence>
<dbReference type="Pfam" id="PF00892">
    <property type="entry name" value="EamA"/>
    <property type="match status" value="2"/>
</dbReference>
<keyword evidence="1" id="KW-1133">Transmembrane helix</keyword>
<feature type="transmembrane region" description="Helical" evidence="1">
    <location>
        <begin position="242"/>
        <end position="264"/>
    </location>
</feature>
<dbReference type="EMBL" id="MFEK01000016">
    <property type="protein sequence ID" value="OGE77922.1"/>
    <property type="molecule type" value="Genomic_DNA"/>
</dbReference>
<evidence type="ECO:0000313" key="3">
    <source>
        <dbReference type="EMBL" id="OGE77922.1"/>
    </source>
</evidence>
<keyword evidence="1" id="KW-0472">Membrane</keyword>
<dbReference type="Proteomes" id="UP000176864">
    <property type="component" value="Unassembled WGS sequence"/>
</dbReference>
<feature type="transmembrane region" description="Helical" evidence="1">
    <location>
        <begin position="271"/>
        <end position="289"/>
    </location>
</feature>
<comment type="caution">
    <text evidence="3">The sequence shown here is derived from an EMBL/GenBank/DDBJ whole genome shotgun (WGS) entry which is preliminary data.</text>
</comment>
<protein>
    <recommendedName>
        <fullName evidence="2">EamA domain-containing protein</fullName>
    </recommendedName>
</protein>
<gene>
    <name evidence="3" type="ORF">A2751_02660</name>
</gene>
<reference evidence="3 4" key="1">
    <citation type="journal article" date="2016" name="Nat. Commun.">
        <title>Thousands of microbial genomes shed light on interconnected biogeochemical processes in an aquifer system.</title>
        <authorList>
            <person name="Anantharaman K."/>
            <person name="Brown C.T."/>
            <person name="Hug L.A."/>
            <person name="Sharon I."/>
            <person name="Castelle C.J."/>
            <person name="Probst A.J."/>
            <person name="Thomas B.C."/>
            <person name="Singh A."/>
            <person name="Wilkins M.J."/>
            <person name="Karaoz U."/>
            <person name="Brodie E.L."/>
            <person name="Williams K.H."/>
            <person name="Hubbard S.S."/>
            <person name="Banfield J.F."/>
        </authorList>
    </citation>
    <scope>NUCLEOTIDE SEQUENCE [LARGE SCALE GENOMIC DNA]</scope>
</reference>
<feature type="domain" description="EamA" evidence="2">
    <location>
        <begin position="2"/>
        <end position="135"/>
    </location>
</feature>
<accession>A0A1F5NK87</accession>
<feature type="transmembrane region" description="Helical" evidence="1">
    <location>
        <begin position="94"/>
        <end position="112"/>
    </location>
</feature>
<feature type="transmembrane region" description="Helical" evidence="1">
    <location>
        <begin position="183"/>
        <end position="205"/>
    </location>
</feature>
<dbReference type="AlphaFoldDB" id="A0A1F5NK87"/>
<name>A0A1F5NK87_9BACT</name>
<keyword evidence="1" id="KW-0812">Transmembrane</keyword>
<dbReference type="STRING" id="1817824.A2751_02660"/>
<feature type="domain" description="EamA" evidence="2">
    <location>
        <begin position="158"/>
        <end position="287"/>
    </location>
</feature>